<evidence type="ECO:0000313" key="3">
    <source>
        <dbReference type="Proteomes" id="UP000094600"/>
    </source>
</evidence>
<proteinExistence type="predicted"/>
<protein>
    <submittedName>
        <fullName evidence="2">Uncharacterized protein</fullName>
    </submittedName>
</protein>
<gene>
    <name evidence="1" type="ORF">A9255_06215</name>
    <name evidence="2" type="ORF">Xhom_04184</name>
</gene>
<dbReference type="RefSeq" id="WP_069315942.1">
    <property type="nucleotide sequence ID" value="NZ_CAWNQJ010000101.1"/>
</dbReference>
<evidence type="ECO:0000313" key="2">
    <source>
        <dbReference type="EMBL" id="PHM53289.1"/>
    </source>
</evidence>
<accession>A0A2G0Q248</accession>
<dbReference type="EMBL" id="CP016176">
    <property type="protein sequence ID" value="AOM40208.1"/>
    <property type="molecule type" value="Genomic_DNA"/>
</dbReference>
<evidence type="ECO:0000313" key="4">
    <source>
        <dbReference type="Proteomes" id="UP000225433"/>
    </source>
</evidence>
<reference evidence="2 4" key="2">
    <citation type="journal article" date="2017" name="Nat. Microbiol.">
        <title>Natural product diversity associated with the nematode symbionts Photorhabdus and Xenorhabdus.</title>
        <authorList>
            <person name="Tobias N.J."/>
            <person name="Wolff H."/>
            <person name="Djahanschiri B."/>
            <person name="Grundmann F."/>
            <person name="Kronenwerth M."/>
            <person name="Shi Y.M."/>
            <person name="Simonyi S."/>
            <person name="Grun P."/>
            <person name="Shapiro-Ilan D."/>
            <person name="Pidot S.J."/>
            <person name="Stinear T.P."/>
            <person name="Ebersberger I."/>
            <person name="Bode H.B."/>
        </authorList>
    </citation>
    <scope>NUCLEOTIDE SEQUENCE [LARGE SCALE GENOMIC DNA]</scope>
    <source>
        <strain evidence="2 4">DSM 17903</strain>
    </source>
</reference>
<organism evidence="2 4">
    <name type="scientific">Xenorhabdus hominickii</name>
    <dbReference type="NCBI Taxonomy" id="351679"/>
    <lineage>
        <taxon>Bacteria</taxon>
        <taxon>Pseudomonadati</taxon>
        <taxon>Pseudomonadota</taxon>
        <taxon>Gammaproteobacteria</taxon>
        <taxon>Enterobacterales</taxon>
        <taxon>Morganellaceae</taxon>
        <taxon>Xenorhabdus</taxon>
    </lineage>
</organism>
<keyword evidence="3" id="KW-1185">Reference proteome</keyword>
<dbReference type="Proteomes" id="UP000225433">
    <property type="component" value="Unassembled WGS sequence"/>
</dbReference>
<sequence length="63" mass="7004">MSEKLENPVLNPIDAAYQVVMELVKAGTFSHPSSSASYRAESIVTVFDALKERFEKLKSEINS</sequence>
<reference evidence="1 3" key="1">
    <citation type="submission" date="2016-06" db="EMBL/GenBank/DDBJ databases">
        <title>Bacterial characters and pathogenicity of Xenorhabdus hominickii from an entomopathogenic nematode, Steinernema monticolum.</title>
        <authorList>
            <person name="Park Y."/>
            <person name="Kim Y."/>
        </authorList>
    </citation>
    <scope>NUCLEOTIDE SEQUENCE [LARGE SCALE GENOMIC DNA]</scope>
    <source>
        <strain evidence="1 3">ANU1</strain>
    </source>
</reference>
<dbReference type="Proteomes" id="UP000094600">
    <property type="component" value="Chromosome"/>
</dbReference>
<dbReference type="EMBL" id="NJAI01000007">
    <property type="protein sequence ID" value="PHM53289.1"/>
    <property type="molecule type" value="Genomic_DNA"/>
</dbReference>
<dbReference type="KEGG" id="xho:A9255_06215"/>
<dbReference type="AlphaFoldDB" id="A0A2G0Q248"/>
<dbReference type="OrthoDB" id="9939525at2"/>
<name>A0A2G0Q248_XENHO</name>
<evidence type="ECO:0000313" key="1">
    <source>
        <dbReference type="EMBL" id="AOM40208.1"/>
    </source>
</evidence>